<protein>
    <submittedName>
        <fullName evidence="2">ABC transporter permease subunit</fullName>
    </submittedName>
</protein>
<proteinExistence type="predicted"/>
<dbReference type="EMBL" id="JAGEOK010000009">
    <property type="protein sequence ID" value="MBO2438902.1"/>
    <property type="molecule type" value="Genomic_DNA"/>
</dbReference>
<comment type="caution">
    <text evidence="2">The sequence shown here is derived from an EMBL/GenBank/DDBJ whole genome shotgun (WGS) entry which is preliminary data.</text>
</comment>
<evidence type="ECO:0000256" key="1">
    <source>
        <dbReference type="SAM" id="Phobius"/>
    </source>
</evidence>
<dbReference type="Gene3D" id="2.60.120.200">
    <property type="match status" value="1"/>
</dbReference>
<evidence type="ECO:0000313" key="3">
    <source>
        <dbReference type="Proteomes" id="UP000666915"/>
    </source>
</evidence>
<keyword evidence="1" id="KW-1133">Transmembrane helix</keyword>
<feature type="transmembrane region" description="Helical" evidence="1">
    <location>
        <begin position="505"/>
        <end position="527"/>
    </location>
</feature>
<dbReference type="Proteomes" id="UP000666915">
    <property type="component" value="Unassembled WGS sequence"/>
</dbReference>
<feature type="transmembrane region" description="Helical" evidence="1">
    <location>
        <begin position="440"/>
        <end position="460"/>
    </location>
</feature>
<evidence type="ECO:0000313" key="2">
    <source>
        <dbReference type="EMBL" id="MBO2438902.1"/>
    </source>
</evidence>
<keyword evidence="1" id="KW-0472">Membrane</keyword>
<keyword evidence="1" id="KW-0812">Transmembrane</keyword>
<keyword evidence="3" id="KW-1185">Reference proteome</keyword>
<feature type="transmembrane region" description="Helical" evidence="1">
    <location>
        <begin position="366"/>
        <end position="391"/>
    </location>
</feature>
<feature type="transmembrane region" description="Helical" evidence="1">
    <location>
        <begin position="33"/>
        <end position="55"/>
    </location>
</feature>
<gene>
    <name evidence="2" type="ORF">J4557_15380</name>
</gene>
<reference evidence="2 3" key="1">
    <citation type="submission" date="2021-03" db="EMBL/GenBank/DDBJ databases">
        <authorList>
            <person name="Kanchanasin P."/>
            <person name="Saeng-In P."/>
            <person name="Phongsopitanun W."/>
            <person name="Yuki M."/>
            <person name="Kudo T."/>
            <person name="Ohkuma M."/>
            <person name="Tanasupawat S."/>
        </authorList>
    </citation>
    <scope>NUCLEOTIDE SEQUENCE [LARGE SCALE GENOMIC DNA]</scope>
    <source>
        <strain evidence="2 3">L46</strain>
    </source>
</reference>
<name>A0ABS3QYR6_9ACTN</name>
<accession>A0ABS3QYR6</accession>
<feature type="transmembrane region" description="Helical" evidence="1">
    <location>
        <begin position="411"/>
        <end position="433"/>
    </location>
</feature>
<sequence>MTASRTPPLPAGAPERAPFTAVLRAEWIKFRTVRGWVTAPITAALLCLVFTFLVADGTHTESCSGAGTCKAGHAHVPTGPDGRAVADSYYTVGGRLTGDGTVTTRITSLTGVTSTVPAGVAPSQAQRTRPGLPAWAKAGILLRPSTRQGSAYAAVMATGGHGDRFQYDYGNDGAGRRGPASPGSPRWLRLTRTGDTVTGYDSADGTTWTLIGTAHLTGLPVTVYAGLFVTSPVSFRTSADGSRTLATAAFDHTTIDDHTTVDGHATSGAWQGRSIGAGQQDFYPTLRTGGFHRAGGSFVISGSGDIAPAVVQGLLGTGTASSSLPFGLTVALIVLIVVATVFITAEYRRGLIRVTFAAVPGRRRVLAAKAVVVGAVAFVIAAAAAAAAVPLGEHVLRANGAYVFPAGALTVLRVIAGTAALAAVTAVGVLAVGTIARKSAAAVAGGIVVFVLPSIVGSIGSGDAVEWLYRLTPAAGFSVLQVLPRSAQVDYPYTFANGYYPLTPWAGLGVLTAWAALAFGIAAVLLYRRDA</sequence>
<organism evidence="2 3">
    <name type="scientific">Actinomadura nitritigenes</name>
    <dbReference type="NCBI Taxonomy" id="134602"/>
    <lineage>
        <taxon>Bacteria</taxon>
        <taxon>Bacillati</taxon>
        <taxon>Actinomycetota</taxon>
        <taxon>Actinomycetes</taxon>
        <taxon>Streptosporangiales</taxon>
        <taxon>Thermomonosporaceae</taxon>
        <taxon>Actinomadura</taxon>
    </lineage>
</organism>
<dbReference type="RefSeq" id="WP_208267213.1">
    <property type="nucleotide sequence ID" value="NZ_BAAAGM010000031.1"/>
</dbReference>
<feature type="transmembrane region" description="Helical" evidence="1">
    <location>
        <begin position="324"/>
        <end position="345"/>
    </location>
</feature>